<comment type="similarity">
    <text evidence="1">Belongs to the sigma-70 factor family. ECF subfamily.</text>
</comment>
<reference evidence="9" key="1">
    <citation type="submission" date="2016-10" db="EMBL/GenBank/DDBJ databases">
        <authorList>
            <person name="Varghese N."/>
            <person name="Submissions S."/>
        </authorList>
    </citation>
    <scope>NUCLEOTIDE SEQUENCE [LARGE SCALE GENOMIC DNA]</scope>
    <source>
        <strain evidence="9">DSM 21368</strain>
    </source>
</reference>
<sequence length="175" mass="19605">MAHWEPVLTELVTTRGSALARYATMLCGNPADGDDLVQEALTKVFTSLRRQPRDEAVEHAEAYVRRTIFTLYLDRQRRRKRWGAVRHLFVRAEGGDGTGTPPVPVDSAGERVDVQRALQTLPDRQRACVVLRFYADLTVPQIADELYLSAGSVKRYLHEAKTRLASALAVEGEQS</sequence>
<keyword evidence="2" id="KW-0805">Transcription regulation</keyword>
<dbReference type="Pfam" id="PF08281">
    <property type="entry name" value="Sigma70_r4_2"/>
    <property type="match status" value="1"/>
</dbReference>
<gene>
    <name evidence="8" type="ORF">SAMN04488554_3536</name>
</gene>
<evidence type="ECO:0000259" key="6">
    <source>
        <dbReference type="Pfam" id="PF04542"/>
    </source>
</evidence>
<evidence type="ECO:0000313" key="8">
    <source>
        <dbReference type="EMBL" id="SEE91166.1"/>
    </source>
</evidence>
<keyword evidence="9" id="KW-1185">Reference proteome</keyword>
<dbReference type="SUPFAM" id="SSF88946">
    <property type="entry name" value="Sigma2 domain of RNA polymerase sigma factors"/>
    <property type="match status" value="1"/>
</dbReference>
<dbReference type="Gene3D" id="1.10.10.10">
    <property type="entry name" value="Winged helix-like DNA-binding domain superfamily/Winged helix DNA-binding domain"/>
    <property type="match status" value="1"/>
</dbReference>
<dbReference type="PANTHER" id="PTHR43133:SF50">
    <property type="entry name" value="ECF RNA POLYMERASE SIGMA FACTOR SIGM"/>
    <property type="match status" value="1"/>
</dbReference>
<evidence type="ECO:0000256" key="4">
    <source>
        <dbReference type="ARBA" id="ARBA00023125"/>
    </source>
</evidence>
<feature type="domain" description="RNA polymerase sigma factor 70 region 4 type 2" evidence="7">
    <location>
        <begin position="113"/>
        <end position="164"/>
    </location>
</feature>
<dbReference type="SUPFAM" id="SSF88659">
    <property type="entry name" value="Sigma3 and sigma4 domains of RNA polymerase sigma factors"/>
    <property type="match status" value="1"/>
</dbReference>
<dbReference type="InterPro" id="IPR014284">
    <property type="entry name" value="RNA_pol_sigma-70_dom"/>
</dbReference>
<dbReference type="InterPro" id="IPR007627">
    <property type="entry name" value="RNA_pol_sigma70_r2"/>
</dbReference>
<evidence type="ECO:0000256" key="5">
    <source>
        <dbReference type="ARBA" id="ARBA00023163"/>
    </source>
</evidence>
<dbReference type="InterPro" id="IPR013249">
    <property type="entry name" value="RNA_pol_sigma70_r4_t2"/>
</dbReference>
<dbReference type="GO" id="GO:0003677">
    <property type="term" value="F:DNA binding"/>
    <property type="evidence" value="ECO:0007669"/>
    <property type="project" value="UniProtKB-KW"/>
</dbReference>
<keyword evidence="4" id="KW-0238">DNA-binding</keyword>
<dbReference type="STRING" id="648782.SAMN04488554_3536"/>
<dbReference type="Proteomes" id="UP000199220">
    <property type="component" value="Unassembled WGS sequence"/>
</dbReference>
<organism evidence="8 9">
    <name type="scientific">Ruania alba</name>
    <dbReference type="NCBI Taxonomy" id="648782"/>
    <lineage>
        <taxon>Bacteria</taxon>
        <taxon>Bacillati</taxon>
        <taxon>Actinomycetota</taxon>
        <taxon>Actinomycetes</taxon>
        <taxon>Micrococcales</taxon>
        <taxon>Ruaniaceae</taxon>
        <taxon>Ruania</taxon>
    </lineage>
</organism>
<name>A0A1H5MPD9_9MICO</name>
<dbReference type="Pfam" id="PF04542">
    <property type="entry name" value="Sigma70_r2"/>
    <property type="match status" value="1"/>
</dbReference>
<proteinExistence type="inferred from homology"/>
<evidence type="ECO:0000256" key="3">
    <source>
        <dbReference type="ARBA" id="ARBA00023082"/>
    </source>
</evidence>
<dbReference type="Gene3D" id="1.10.1740.10">
    <property type="match status" value="1"/>
</dbReference>
<dbReference type="EMBL" id="FNTX01000002">
    <property type="protein sequence ID" value="SEE91166.1"/>
    <property type="molecule type" value="Genomic_DNA"/>
</dbReference>
<accession>A0A1H5MPD9</accession>
<dbReference type="PANTHER" id="PTHR43133">
    <property type="entry name" value="RNA POLYMERASE ECF-TYPE SIGMA FACTO"/>
    <property type="match status" value="1"/>
</dbReference>
<evidence type="ECO:0000256" key="1">
    <source>
        <dbReference type="ARBA" id="ARBA00010641"/>
    </source>
</evidence>
<keyword evidence="5" id="KW-0804">Transcription</keyword>
<dbReference type="InterPro" id="IPR036388">
    <property type="entry name" value="WH-like_DNA-bd_sf"/>
</dbReference>
<evidence type="ECO:0000256" key="2">
    <source>
        <dbReference type="ARBA" id="ARBA00023015"/>
    </source>
</evidence>
<dbReference type="GO" id="GO:0006352">
    <property type="term" value="P:DNA-templated transcription initiation"/>
    <property type="evidence" value="ECO:0007669"/>
    <property type="project" value="InterPro"/>
</dbReference>
<dbReference type="NCBIfam" id="TIGR02937">
    <property type="entry name" value="sigma70-ECF"/>
    <property type="match status" value="1"/>
</dbReference>
<dbReference type="InterPro" id="IPR039425">
    <property type="entry name" value="RNA_pol_sigma-70-like"/>
</dbReference>
<evidence type="ECO:0000313" key="9">
    <source>
        <dbReference type="Proteomes" id="UP000199220"/>
    </source>
</evidence>
<dbReference type="InterPro" id="IPR013324">
    <property type="entry name" value="RNA_pol_sigma_r3/r4-like"/>
</dbReference>
<keyword evidence="3" id="KW-0731">Sigma factor</keyword>
<evidence type="ECO:0000259" key="7">
    <source>
        <dbReference type="Pfam" id="PF08281"/>
    </source>
</evidence>
<dbReference type="RefSeq" id="WP_217632495.1">
    <property type="nucleotide sequence ID" value="NZ_FNTX01000002.1"/>
</dbReference>
<dbReference type="InterPro" id="IPR013325">
    <property type="entry name" value="RNA_pol_sigma_r2"/>
</dbReference>
<feature type="domain" description="RNA polymerase sigma-70 region 2" evidence="6">
    <location>
        <begin position="12"/>
        <end position="81"/>
    </location>
</feature>
<protein>
    <submittedName>
        <fullName evidence="8">RNA polymerase sigma-70 factor, ECF subfamily</fullName>
    </submittedName>
</protein>
<dbReference type="CDD" id="cd06171">
    <property type="entry name" value="Sigma70_r4"/>
    <property type="match status" value="1"/>
</dbReference>
<dbReference type="AlphaFoldDB" id="A0A1H5MPD9"/>
<dbReference type="GO" id="GO:0016987">
    <property type="term" value="F:sigma factor activity"/>
    <property type="evidence" value="ECO:0007669"/>
    <property type="project" value="UniProtKB-KW"/>
</dbReference>